<evidence type="ECO:0000313" key="1">
    <source>
        <dbReference type="EMBL" id="WPU91895.1"/>
    </source>
</evidence>
<keyword evidence="2" id="KW-1185">Reference proteome</keyword>
<name>A0ABZ0TK28_9SPHI</name>
<dbReference type="EMBL" id="CP139558">
    <property type="protein sequence ID" value="WPU91895.1"/>
    <property type="molecule type" value="Genomic_DNA"/>
</dbReference>
<proteinExistence type="predicted"/>
<evidence type="ECO:0000313" key="2">
    <source>
        <dbReference type="Proteomes" id="UP001324380"/>
    </source>
</evidence>
<protein>
    <submittedName>
        <fullName evidence="1">Uncharacterized protein</fullName>
    </submittedName>
</protein>
<dbReference type="Proteomes" id="UP001324380">
    <property type="component" value="Chromosome"/>
</dbReference>
<accession>A0ABZ0TK28</accession>
<reference evidence="1 2" key="1">
    <citation type="submission" date="2023-11" db="EMBL/GenBank/DDBJ databases">
        <title>Analysis of the Genomes of Mucilaginibacter gossypii cycad 4 and M. sabulilitoris SNA2: microbes with the potential for plant growth promotion.</title>
        <authorList>
            <person name="Hirsch A.M."/>
            <person name="Humm E."/>
            <person name="Rubbi M."/>
            <person name="Del Vecchio G."/>
            <person name="Ha S.M."/>
            <person name="Pellegrini M."/>
            <person name="Gunsalus R.P."/>
        </authorList>
    </citation>
    <scope>NUCLEOTIDE SEQUENCE [LARGE SCALE GENOMIC DNA]</scope>
    <source>
        <strain evidence="1 2">SNA2</strain>
    </source>
</reference>
<gene>
    <name evidence="1" type="ORF">SNE25_21495</name>
</gene>
<sequence length="94" mass="10803">MAEKAYIIEIPEGEHNDFFIRFAIETCGISLCPIPIANHEFVFTTNSLLELIDCLDWNFYRFFNSDDSITSPRLAGLNELLIYLNDQLAKNLIS</sequence>
<dbReference type="RefSeq" id="WP_321561061.1">
    <property type="nucleotide sequence ID" value="NZ_CP139558.1"/>
</dbReference>
<organism evidence="1 2">
    <name type="scientific">Mucilaginibacter sabulilitoris</name>
    <dbReference type="NCBI Taxonomy" id="1173583"/>
    <lineage>
        <taxon>Bacteria</taxon>
        <taxon>Pseudomonadati</taxon>
        <taxon>Bacteroidota</taxon>
        <taxon>Sphingobacteriia</taxon>
        <taxon>Sphingobacteriales</taxon>
        <taxon>Sphingobacteriaceae</taxon>
        <taxon>Mucilaginibacter</taxon>
    </lineage>
</organism>